<evidence type="ECO:0000256" key="6">
    <source>
        <dbReference type="SAM" id="MobiDB-lite"/>
    </source>
</evidence>
<accession>A0A1C6V2M6</accession>
<dbReference type="SMART" id="SM00387">
    <property type="entry name" value="HATPase_c"/>
    <property type="match status" value="1"/>
</dbReference>
<dbReference type="InterPro" id="IPR036890">
    <property type="entry name" value="HATPase_C_sf"/>
</dbReference>
<keyword evidence="7" id="KW-0472">Membrane</keyword>
<keyword evidence="7" id="KW-0812">Transmembrane</keyword>
<dbReference type="InterPro" id="IPR050428">
    <property type="entry name" value="TCS_sensor_his_kinase"/>
</dbReference>
<gene>
    <name evidence="9" type="ORF">GA0070604_4285</name>
</gene>
<dbReference type="GO" id="GO:0004673">
    <property type="term" value="F:protein histidine kinase activity"/>
    <property type="evidence" value="ECO:0007669"/>
    <property type="project" value="UniProtKB-EC"/>
</dbReference>
<dbReference type="OrthoDB" id="4349881at2"/>
<dbReference type="PANTHER" id="PTHR45436">
    <property type="entry name" value="SENSOR HISTIDINE KINASE YKOH"/>
    <property type="match status" value="1"/>
</dbReference>
<comment type="catalytic activity">
    <reaction evidence="1">
        <text>ATP + protein L-histidine = ADP + protein N-phospho-L-histidine.</text>
        <dbReference type="EC" id="2.7.13.3"/>
    </reaction>
</comment>
<dbReference type="Pfam" id="PF02518">
    <property type="entry name" value="HATPase_c"/>
    <property type="match status" value="1"/>
</dbReference>
<evidence type="ECO:0000256" key="3">
    <source>
        <dbReference type="ARBA" id="ARBA00022553"/>
    </source>
</evidence>
<dbReference type="RefSeq" id="WP_091121235.1">
    <property type="nucleotide sequence ID" value="NZ_FMHY01000002.1"/>
</dbReference>
<dbReference type="InterPro" id="IPR003594">
    <property type="entry name" value="HATPase_dom"/>
</dbReference>
<feature type="region of interest" description="Disordered" evidence="6">
    <location>
        <begin position="1"/>
        <end position="23"/>
    </location>
</feature>
<evidence type="ECO:0000313" key="10">
    <source>
        <dbReference type="Proteomes" id="UP000199696"/>
    </source>
</evidence>
<dbReference type="GO" id="GO:0000160">
    <property type="term" value="P:phosphorelay signal transduction system"/>
    <property type="evidence" value="ECO:0007669"/>
    <property type="project" value="TreeGrafter"/>
</dbReference>
<dbReference type="Pfam" id="PF08376">
    <property type="entry name" value="NIT"/>
    <property type="match status" value="1"/>
</dbReference>
<feature type="transmembrane region" description="Helical" evidence="7">
    <location>
        <begin position="42"/>
        <end position="61"/>
    </location>
</feature>
<evidence type="ECO:0000256" key="7">
    <source>
        <dbReference type="SAM" id="Phobius"/>
    </source>
</evidence>
<dbReference type="EMBL" id="FMHY01000002">
    <property type="protein sequence ID" value="SCL60374.1"/>
    <property type="molecule type" value="Genomic_DNA"/>
</dbReference>
<evidence type="ECO:0000313" key="9">
    <source>
        <dbReference type="EMBL" id="SCL60374.1"/>
    </source>
</evidence>
<proteinExistence type="predicted"/>
<sequence length="862" mass="91354">MGAGPDPARVAGGRPRRSGDRVVPHRRRSVLRLRDWRMGTKLATVLVIPSLAFLVLAGVQARGLVGQTNALNDFARQVGIGRQITAVVDRLQQERDRSAGELAALRRSGGSADRDAAVATLKPLQAATDQAVAELRTAAEPLADADAAWRVSYAQVLEAYEQVVYIRSAIPPAVLSSDTIVSNYHRAITTLLNLLAQPSPGDGQRALTDAVLRNVHLSRVKEFSSRIRAELYAAARAGRYEVDDQATLTDLRAQQLTALGAFRATATASQVDRYDQISRLPAFGSAAALEERTLPTATGKPAVLPAPQWWAASEQRHELLRQLESEVLDDAVRRADEASARQLRNTLLVVGGIVAVLLVAVLISLLVGRSVARSIRLLRGQALRIAQVDLPHTLERLRVLDRPVGAIEVPPAVVRTRDELGELAEAFVAVHRSAVDVAVEQALMRRNVNAMFVNLARRSQVLVERQLELLDELEREESDPEQLENLFRLDHLAARMRRNDESLLVLAGTESSRRWHRPVGLGAVLLAASAEIEQYQRVRHESGGEVHVVGHAVADLVHLFAELLENATAFSRPDTVVRVRAGADGTGALVEIVDQGLGMSPDALAEANAVLARPPAADVAASERMGLFVVSHLGARHGVEVRLRGGREGLTARVRLPAALLAAAPAVELDPPVSSRLLASQVAAAAAGRLSAPPGAGAPLVGRLPAPAGGELPVAGRRPEAPAAGSAVGPAPAVPRQARSVPVRAEDVLSPSAGAPAGGGGWFSRQGPSSAARGVTPPPAATPITAGTNERGLPVRVPMAQLTALTQPARPAAPVPRHDPDPDAVGGMLARFYSGVRQAEAEETTGMTMPSTGVPGEGREQQ</sequence>
<dbReference type="AlphaFoldDB" id="A0A1C6V2M6"/>
<dbReference type="InterPro" id="IPR013587">
    <property type="entry name" value="Nitrate/nitrite_sensing"/>
</dbReference>
<feature type="region of interest" description="Disordered" evidence="6">
    <location>
        <begin position="840"/>
        <end position="862"/>
    </location>
</feature>
<dbReference type="GO" id="GO:0005886">
    <property type="term" value="C:plasma membrane"/>
    <property type="evidence" value="ECO:0007669"/>
    <property type="project" value="TreeGrafter"/>
</dbReference>
<dbReference type="Gene3D" id="3.30.565.10">
    <property type="entry name" value="Histidine kinase-like ATPase, C-terminal domain"/>
    <property type="match status" value="1"/>
</dbReference>
<keyword evidence="7" id="KW-1133">Transmembrane helix</keyword>
<evidence type="ECO:0000256" key="1">
    <source>
        <dbReference type="ARBA" id="ARBA00000085"/>
    </source>
</evidence>
<dbReference type="SUPFAM" id="SSF55874">
    <property type="entry name" value="ATPase domain of HSP90 chaperone/DNA topoisomerase II/histidine kinase"/>
    <property type="match status" value="1"/>
</dbReference>
<keyword evidence="5 9" id="KW-0418">Kinase</keyword>
<keyword evidence="10" id="KW-1185">Reference proteome</keyword>
<feature type="transmembrane region" description="Helical" evidence="7">
    <location>
        <begin position="347"/>
        <end position="367"/>
    </location>
</feature>
<feature type="domain" description="Histidine kinase/HSP90-like ATPase" evidence="8">
    <location>
        <begin position="551"/>
        <end position="660"/>
    </location>
</feature>
<feature type="compositionally biased region" description="Low complexity" evidence="6">
    <location>
        <begin position="721"/>
        <end position="735"/>
    </location>
</feature>
<evidence type="ECO:0000256" key="2">
    <source>
        <dbReference type="ARBA" id="ARBA00012438"/>
    </source>
</evidence>
<organism evidence="9 10">
    <name type="scientific">Micromonospora eburnea</name>
    <dbReference type="NCBI Taxonomy" id="227316"/>
    <lineage>
        <taxon>Bacteria</taxon>
        <taxon>Bacillati</taxon>
        <taxon>Actinomycetota</taxon>
        <taxon>Actinomycetes</taxon>
        <taxon>Micromonosporales</taxon>
        <taxon>Micromonosporaceae</taxon>
        <taxon>Micromonospora</taxon>
    </lineage>
</organism>
<reference evidence="10" key="1">
    <citation type="submission" date="2016-06" db="EMBL/GenBank/DDBJ databases">
        <authorList>
            <person name="Varghese N."/>
            <person name="Submissions Spin"/>
        </authorList>
    </citation>
    <scope>NUCLEOTIDE SEQUENCE [LARGE SCALE GENOMIC DNA]</scope>
    <source>
        <strain evidence="10">DSM 44814</strain>
    </source>
</reference>
<evidence type="ECO:0000256" key="4">
    <source>
        <dbReference type="ARBA" id="ARBA00022679"/>
    </source>
</evidence>
<evidence type="ECO:0000256" key="5">
    <source>
        <dbReference type="ARBA" id="ARBA00022777"/>
    </source>
</evidence>
<dbReference type="Gene3D" id="6.10.340.10">
    <property type="match status" value="1"/>
</dbReference>
<feature type="region of interest" description="Disordered" evidence="6">
    <location>
        <begin position="807"/>
        <end position="827"/>
    </location>
</feature>
<dbReference type="STRING" id="227316.GA0070604_4285"/>
<keyword evidence="3" id="KW-0597">Phosphoprotein</keyword>
<name>A0A1C6V2M6_9ACTN</name>
<dbReference type="EC" id="2.7.13.3" evidence="2"/>
<feature type="region of interest" description="Disordered" evidence="6">
    <location>
        <begin position="711"/>
        <end position="790"/>
    </location>
</feature>
<keyword evidence="4" id="KW-0808">Transferase</keyword>
<evidence type="ECO:0000259" key="8">
    <source>
        <dbReference type="SMART" id="SM00387"/>
    </source>
</evidence>
<protein>
    <recommendedName>
        <fullName evidence="2">histidine kinase</fullName>
        <ecNumber evidence="2">2.7.13.3</ecNumber>
    </recommendedName>
</protein>
<dbReference type="Proteomes" id="UP000199696">
    <property type="component" value="Unassembled WGS sequence"/>
</dbReference>
<dbReference type="PANTHER" id="PTHR45436:SF5">
    <property type="entry name" value="SENSOR HISTIDINE KINASE TRCS"/>
    <property type="match status" value="1"/>
</dbReference>